<gene>
    <name evidence="3" type="ORF">B0F90DRAFT_1320307</name>
</gene>
<evidence type="ECO:0000313" key="4">
    <source>
        <dbReference type="Proteomes" id="UP001203297"/>
    </source>
</evidence>
<dbReference type="EMBL" id="WTXG01000008">
    <property type="protein sequence ID" value="KAI0303748.1"/>
    <property type="molecule type" value="Genomic_DNA"/>
</dbReference>
<feature type="coiled-coil region" evidence="1">
    <location>
        <begin position="6"/>
        <end position="180"/>
    </location>
</feature>
<name>A0AAD4QPZ9_9AGAM</name>
<proteinExistence type="predicted"/>
<feature type="compositionally biased region" description="Basic and acidic residues" evidence="2">
    <location>
        <begin position="243"/>
        <end position="253"/>
    </location>
</feature>
<feature type="region of interest" description="Disordered" evidence="2">
    <location>
        <begin position="180"/>
        <end position="332"/>
    </location>
</feature>
<feature type="compositionally biased region" description="Polar residues" evidence="2">
    <location>
        <begin position="216"/>
        <end position="228"/>
    </location>
</feature>
<keyword evidence="1" id="KW-0175">Coiled coil</keyword>
<feature type="compositionally biased region" description="Basic and acidic residues" evidence="2">
    <location>
        <begin position="193"/>
        <end position="206"/>
    </location>
</feature>
<evidence type="ECO:0000256" key="1">
    <source>
        <dbReference type="SAM" id="Coils"/>
    </source>
</evidence>
<accession>A0AAD4QPZ9</accession>
<feature type="compositionally biased region" description="Basic and acidic residues" evidence="2">
    <location>
        <begin position="303"/>
        <end position="312"/>
    </location>
</feature>
<evidence type="ECO:0000256" key="2">
    <source>
        <dbReference type="SAM" id="MobiDB-lite"/>
    </source>
</evidence>
<organism evidence="3 4">
    <name type="scientific">Multifurca ochricompacta</name>
    <dbReference type="NCBI Taxonomy" id="376703"/>
    <lineage>
        <taxon>Eukaryota</taxon>
        <taxon>Fungi</taxon>
        <taxon>Dikarya</taxon>
        <taxon>Basidiomycota</taxon>
        <taxon>Agaricomycotina</taxon>
        <taxon>Agaricomycetes</taxon>
        <taxon>Russulales</taxon>
        <taxon>Russulaceae</taxon>
        <taxon>Multifurca</taxon>
    </lineage>
</organism>
<dbReference type="Proteomes" id="UP001203297">
    <property type="component" value="Unassembled WGS sequence"/>
</dbReference>
<dbReference type="AlphaFoldDB" id="A0AAD4QPZ9"/>
<keyword evidence="4" id="KW-1185">Reference proteome</keyword>
<reference evidence="3" key="1">
    <citation type="journal article" date="2022" name="New Phytol.">
        <title>Evolutionary transition to the ectomycorrhizal habit in the genomes of a hyperdiverse lineage of mushroom-forming fungi.</title>
        <authorList>
            <person name="Looney B."/>
            <person name="Miyauchi S."/>
            <person name="Morin E."/>
            <person name="Drula E."/>
            <person name="Courty P.E."/>
            <person name="Kohler A."/>
            <person name="Kuo A."/>
            <person name="LaButti K."/>
            <person name="Pangilinan J."/>
            <person name="Lipzen A."/>
            <person name="Riley R."/>
            <person name="Andreopoulos W."/>
            <person name="He G."/>
            <person name="Johnson J."/>
            <person name="Nolan M."/>
            <person name="Tritt A."/>
            <person name="Barry K.W."/>
            <person name="Grigoriev I.V."/>
            <person name="Nagy L.G."/>
            <person name="Hibbett D."/>
            <person name="Henrissat B."/>
            <person name="Matheny P.B."/>
            <person name="Labbe J."/>
            <person name="Martin F.M."/>
        </authorList>
    </citation>
    <scope>NUCLEOTIDE SEQUENCE</scope>
    <source>
        <strain evidence="3">BPL690</strain>
    </source>
</reference>
<protein>
    <submittedName>
        <fullName evidence="3">Uncharacterized protein</fullName>
    </submittedName>
</protein>
<dbReference type="SUPFAM" id="SSF90257">
    <property type="entry name" value="Myosin rod fragments"/>
    <property type="match status" value="1"/>
</dbReference>
<comment type="caution">
    <text evidence="3">The sequence shown here is derived from an EMBL/GenBank/DDBJ whole genome shotgun (WGS) entry which is preliminary data.</text>
</comment>
<evidence type="ECO:0000313" key="3">
    <source>
        <dbReference type="EMBL" id="KAI0303748.1"/>
    </source>
</evidence>
<sequence length="345" mass="38417">MLTLRLEDANTALAEKDRLNSELQQEKATLKVQVGKWKSLGDHGGVEVEELHKQRATLKSQVEHLESRVTEEQHKALAHEKALQKEHKKIEKLQEALEEQTRIAEEAKAIAEANRRDGAGDARMNKKLQKLTAALEEQAEKAVKAEEEASLLEEQSRCYKDELDKALSQIEKLRATLQLNGSTSRSRALSGHTSDEVEIIKRRQSEVSHPPAVESSHPNQKVASNNSLIPVKEPNGNAKKTSKKPDKGKDSQKSRMSTSDYKGKRKELPDDDGITTIESVGEANSKAQRGQTKGKEPQPAADASRDRDDIAVPKRKKRRKLNVNPFASAKPASLDWANQFNLVEA</sequence>